<keyword evidence="1" id="KW-0472">Membrane</keyword>
<dbReference type="RefSeq" id="WP_330392632.1">
    <property type="nucleotide sequence ID" value="NZ_FRAC01000021.1"/>
</dbReference>
<evidence type="ECO:0000313" key="3">
    <source>
        <dbReference type="Proteomes" id="UP000184386"/>
    </source>
</evidence>
<organism evidence="2 3">
    <name type="scientific">Anaerocolumna jejuensis DSM 15929</name>
    <dbReference type="NCBI Taxonomy" id="1121322"/>
    <lineage>
        <taxon>Bacteria</taxon>
        <taxon>Bacillati</taxon>
        <taxon>Bacillota</taxon>
        <taxon>Clostridia</taxon>
        <taxon>Lachnospirales</taxon>
        <taxon>Lachnospiraceae</taxon>
        <taxon>Anaerocolumna</taxon>
    </lineage>
</organism>
<dbReference type="InterPro" id="IPR019635">
    <property type="entry name" value="DUF2500"/>
</dbReference>
<dbReference type="Pfam" id="PF10694">
    <property type="entry name" value="DUF2500"/>
    <property type="match status" value="1"/>
</dbReference>
<dbReference type="EMBL" id="FRAC01000021">
    <property type="protein sequence ID" value="SHK98222.1"/>
    <property type="molecule type" value="Genomic_DNA"/>
</dbReference>
<name>A0A1M6WWR0_9FIRM</name>
<evidence type="ECO:0008006" key="4">
    <source>
        <dbReference type="Google" id="ProtNLM"/>
    </source>
</evidence>
<keyword evidence="3" id="KW-1185">Reference proteome</keyword>
<dbReference type="Gene3D" id="2.40.50.660">
    <property type="match status" value="1"/>
</dbReference>
<dbReference type="STRING" id="1121322.SAMN02745136_03794"/>
<keyword evidence="1" id="KW-1133">Transmembrane helix</keyword>
<evidence type="ECO:0000256" key="1">
    <source>
        <dbReference type="SAM" id="Phobius"/>
    </source>
</evidence>
<proteinExistence type="predicted"/>
<keyword evidence="1" id="KW-0812">Transmembrane</keyword>
<dbReference type="AlphaFoldDB" id="A0A1M6WWR0"/>
<protein>
    <recommendedName>
        <fullName evidence="4">DUF2500 domain-containing protein</fullName>
    </recommendedName>
</protein>
<dbReference type="Proteomes" id="UP000184386">
    <property type="component" value="Unassembled WGS sequence"/>
</dbReference>
<sequence>MNNREGYITDFYNGYGGGFGNSLFPSFVEIFMILIFIVFIVMFVRIIVVSARQGIKNSKSPVLSVDARVVAKRTDISYHSDHVDDGIDTSSSSTWYYVTFEVESGDRMEFSVMSSEFGMLVEGDCGKLKFQGTRYLGFVRQI</sequence>
<feature type="transmembrane region" description="Helical" evidence="1">
    <location>
        <begin position="30"/>
        <end position="51"/>
    </location>
</feature>
<accession>A0A1M6WWR0</accession>
<reference evidence="2 3" key="1">
    <citation type="submission" date="2016-11" db="EMBL/GenBank/DDBJ databases">
        <authorList>
            <person name="Jaros S."/>
            <person name="Januszkiewicz K."/>
            <person name="Wedrychowicz H."/>
        </authorList>
    </citation>
    <scope>NUCLEOTIDE SEQUENCE [LARGE SCALE GENOMIC DNA]</scope>
    <source>
        <strain evidence="2 3">DSM 15929</strain>
    </source>
</reference>
<gene>
    <name evidence="2" type="ORF">SAMN02745136_03794</name>
</gene>
<evidence type="ECO:0000313" key="2">
    <source>
        <dbReference type="EMBL" id="SHK98222.1"/>
    </source>
</evidence>